<dbReference type="InterPro" id="IPR001736">
    <property type="entry name" value="PLipase_D/transphosphatidylase"/>
</dbReference>
<evidence type="ECO:0000256" key="4">
    <source>
        <dbReference type="SAM" id="Phobius"/>
    </source>
</evidence>
<keyword evidence="3" id="KW-0443">Lipid metabolism</keyword>
<reference evidence="6 7" key="2">
    <citation type="journal article" date="2011" name="Stand. Genomic Sci.">
        <title>Complete genome sequence of Desulfurococcus mucosus type strain (O7/1).</title>
        <authorList>
            <person name="Wirth R."/>
            <person name="Chertkov O."/>
            <person name="Held B."/>
            <person name="Lapidus A."/>
            <person name="Nolan M."/>
            <person name="Lucas S."/>
            <person name="Hammon N."/>
            <person name="Deshpande S."/>
            <person name="Cheng J.F."/>
            <person name="Tapia R."/>
            <person name="Han C."/>
            <person name="Goodwin L."/>
            <person name="Pitluck S."/>
            <person name="Liolios K."/>
            <person name="Ioanna P."/>
            <person name="Ivanova N."/>
            <person name="Mavromatis K."/>
            <person name="Mikhailova N."/>
            <person name="Pati A."/>
            <person name="Chen A."/>
            <person name="Palaniappan K."/>
            <person name="Land M."/>
            <person name="Hauser L."/>
            <person name="Chang Y.J."/>
            <person name="Jeffries C.D."/>
            <person name="Bilek Y."/>
            <person name="Hader T."/>
            <person name="Rohde M."/>
            <person name="Spring S."/>
            <person name="Sikorski J."/>
            <person name="Goker M."/>
            <person name="Woyke T."/>
            <person name="Bristow J."/>
            <person name="Eisen J.A."/>
            <person name="Markowitz V."/>
            <person name="Hugenholtz P."/>
            <person name="Kyrpides N.C."/>
            <person name="Klenk H.P."/>
        </authorList>
    </citation>
    <scope>NUCLEOTIDE SEQUENCE [LARGE SCALE GENOMIC DNA]</scope>
    <source>
        <strain evidence="7">ATCC 35584 / DSM 2162 / JCM 9187 / O7/1</strain>
    </source>
</reference>
<keyword evidence="4" id="KW-0472">Membrane</keyword>
<evidence type="ECO:0000256" key="3">
    <source>
        <dbReference type="ARBA" id="ARBA00023098"/>
    </source>
</evidence>
<dbReference type="STRING" id="765177.Desmu_0312"/>
<dbReference type="GeneID" id="10153004"/>
<evidence type="ECO:0000313" key="7">
    <source>
        <dbReference type="Proteomes" id="UP000001068"/>
    </source>
</evidence>
<sequence precursor="true">MQARVVDTGARSILVVFAVGVVAGLIAGIYVYSRLETGGGVAVNNTCSMSLLLDREYYSAALKALGNAERSVYVIMYVVKYDPREAGDPVNSLLNALRDLREKGVDVKVVVDDETYRSYRETIDYMVASGIPVRLDESASRTTHAKILIVDNSTLILGSHNWTESALTMNHEASVETNCHSLVSKALSYFDSIWGSGRSVAST</sequence>
<dbReference type="Gene3D" id="3.30.870.10">
    <property type="entry name" value="Endonuclease Chain A"/>
    <property type="match status" value="1"/>
</dbReference>
<dbReference type="Pfam" id="PF13091">
    <property type="entry name" value="PLDc_2"/>
    <property type="match status" value="1"/>
</dbReference>
<protein>
    <submittedName>
        <fullName evidence="6">Phospholipase D/Transphosphatidylase</fullName>
    </submittedName>
</protein>
<feature type="transmembrane region" description="Helical" evidence="4">
    <location>
        <begin position="12"/>
        <end position="32"/>
    </location>
</feature>
<dbReference type="GO" id="GO:0016042">
    <property type="term" value="P:lipid catabolic process"/>
    <property type="evidence" value="ECO:0007669"/>
    <property type="project" value="UniProtKB-KW"/>
</dbReference>
<reference evidence="7" key="1">
    <citation type="submission" date="2010-11" db="EMBL/GenBank/DDBJ databases">
        <title>The complete genome of Desulfurococcus mucosus DSM 2162.</title>
        <authorList>
            <consortium name="US DOE Joint Genome Institute (JGI-PGF)"/>
            <person name="Lucas S."/>
            <person name="Copeland A."/>
            <person name="Lapidus A."/>
            <person name="Bruce D."/>
            <person name="Goodwin L."/>
            <person name="Pitluck S."/>
            <person name="Kyrpides N."/>
            <person name="Mavromatis K."/>
            <person name="Pagani I."/>
            <person name="Ivanova N."/>
            <person name="Ovchinnikova G."/>
            <person name="Chertkov O."/>
            <person name="Held B."/>
            <person name="Brettin T."/>
            <person name="Detter J.C."/>
            <person name="Tapia R."/>
            <person name="Han C."/>
            <person name="Land M."/>
            <person name="Hauser L."/>
            <person name="Markowitz V."/>
            <person name="Cheng J.-F."/>
            <person name="Hugenholtz P."/>
            <person name="Woyke T."/>
            <person name="Wu D."/>
            <person name="Wirth R."/>
            <person name="Bilek Y."/>
            <person name="Hader T."/>
            <person name="Klenk H.-P."/>
            <person name="Eisen J.A."/>
        </authorList>
    </citation>
    <scope>NUCLEOTIDE SEQUENCE [LARGE SCALE GENOMIC DNA]</scope>
    <source>
        <strain evidence="7">ATCC 35584 / DSM 2162 / JCM 9187 / O7/1</strain>
    </source>
</reference>
<dbReference type="PROSITE" id="PS50035">
    <property type="entry name" value="PLD"/>
    <property type="match status" value="1"/>
</dbReference>
<keyword evidence="2" id="KW-0442">Lipid degradation</keyword>
<organism evidence="6 7">
    <name type="scientific">Desulfurococcus mucosus (strain ATCC 35584 / DSM 2162 / JCM 9187 / O7/1)</name>
    <dbReference type="NCBI Taxonomy" id="765177"/>
    <lineage>
        <taxon>Archaea</taxon>
        <taxon>Thermoproteota</taxon>
        <taxon>Thermoprotei</taxon>
        <taxon>Desulfurococcales</taxon>
        <taxon>Desulfurococcaceae</taxon>
        <taxon>Desulfurococcus</taxon>
    </lineage>
</organism>
<dbReference type="SMART" id="SM00155">
    <property type="entry name" value="PLDc"/>
    <property type="match status" value="1"/>
</dbReference>
<proteinExistence type="predicted"/>
<dbReference type="InterPro" id="IPR051406">
    <property type="entry name" value="PLD_domain"/>
</dbReference>
<dbReference type="EMBL" id="CP002363">
    <property type="protein sequence ID" value="ADV64631.1"/>
    <property type="molecule type" value="Genomic_DNA"/>
</dbReference>
<dbReference type="HOGENOM" id="CLU_122247_1_0_2"/>
<dbReference type="eggNOG" id="arCOG02041">
    <property type="taxonomic scope" value="Archaea"/>
</dbReference>
<keyword evidence="4" id="KW-1133">Transmembrane helix</keyword>
<keyword evidence="7" id="KW-1185">Reference proteome</keyword>
<evidence type="ECO:0000313" key="6">
    <source>
        <dbReference type="EMBL" id="ADV64631.1"/>
    </source>
</evidence>
<feature type="domain" description="PLD phosphodiesterase" evidence="5">
    <location>
        <begin position="139"/>
        <end position="166"/>
    </location>
</feature>
<dbReference type="InterPro" id="IPR025202">
    <property type="entry name" value="PLD-like_dom"/>
</dbReference>
<dbReference type="KEGG" id="dmu:Desmu_0312"/>
<dbReference type="AlphaFoldDB" id="E8R805"/>
<dbReference type="GO" id="GO:0016891">
    <property type="term" value="F:RNA endonuclease activity producing 5'-phosphomonoesters, hydrolytic mechanism"/>
    <property type="evidence" value="ECO:0007669"/>
    <property type="project" value="TreeGrafter"/>
</dbReference>
<keyword evidence="1" id="KW-0378">Hydrolase</keyword>
<evidence type="ECO:0000256" key="1">
    <source>
        <dbReference type="ARBA" id="ARBA00022801"/>
    </source>
</evidence>
<dbReference type="OrthoDB" id="31343at2157"/>
<dbReference type="RefSeq" id="WP_013561853.1">
    <property type="nucleotide sequence ID" value="NC_014961.1"/>
</dbReference>
<evidence type="ECO:0000259" key="5">
    <source>
        <dbReference type="PROSITE" id="PS50035"/>
    </source>
</evidence>
<dbReference type="Proteomes" id="UP000001068">
    <property type="component" value="Chromosome"/>
</dbReference>
<accession>E8R805</accession>
<dbReference type="PANTHER" id="PTHR43856">
    <property type="entry name" value="CARDIOLIPIN HYDROLASE"/>
    <property type="match status" value="1"/>
</dbReference>
<dbReference type="SUPFAM" id="SSF56024">
    <property type="entry name" value="Phospholipase D/nuclease"/>
    <property type="match status" value="1"/>
</dbReference>
<evidence type="ECO:0000256" key="2">
    <source>
        <dbReference type="ARBA" id="ARBA00022963"/>
    </source>
</evidence>
<dbReference type="PANTHER" id="PTHR43856:SF1">
    <property type="entry name" value="MITOCHONDRIAL CARDIOLIPIN HYDROLASE"/>
    <property type="match status" value="1"/>
</dbReference>
<keyword evidence="4" id="KW-0812">Transmembrane</keyword>
<name>E8R805_DESM0</name>
<gene>
    <name evidence="6" type="ordered locus">Desmu_0312</name>
</gene>